<dbReference type="EMBL" id="UINC01162721">
    <property type="protein sequence ID" value="SVD62629.1"/>
    <property type="molecule type" value="Genomic_DNA"/>
</dbReference>
<sequence>VEVTIAVSDGSLTDTQTFILTVNPVNDSPIQSQLFLDINVLEDNEDIIINLSEYFTDIDSNELLYSAIENLDFIDVNVATNILTIHFIENLNGSGNIEIITSDGQLSINSILNISVDAVNDIPIALSIDVITDEDTSIEINLEGEDVDGDALTYLLDQPSLDGSVSIVDNIATFTPNPNYNGNTSFAYIVNDGVLNSSAASVNILVNSINDAPISNDLTVVTDEDVDATIFLGGSDIDGDNLVYLLMEDSPDGFVDIQGSVATFTSEETFNGST</sequence>
<dbReference type="NCBIfam" id="NF012211">
    <property type="entry name" value="tand_rpt_95"/>
    <property type="match status" value="1"/>
</dbReference>
<evidence type="ECO:0000313" key="1">
    <source>
        <dbReference type="EMBL" id="SVD62629.1"/>
    </source>
</evidence>
<organism evidence="1">
    <name type="scientific">marine metagenome</name>
    <dbReference type="NCBI Taxonomy" id="408172"/>
    <lineage>
        <taxon>unclassified sequences</taxon>
        <taxon>metagenomes</taxon>
        <taxon>ecological metagenomes</taxon>
    </lineage>
</organism>
<dbReference type="AlphaFoldDB" id="A0A382WVI9"/>
<accession>A0A382WVI9</accession>
<dbReference type="Gene3D" id="2.60.40.2810">
    <property type="match status" value="1"/>
</dbReference>
<dbReference type="Pfam" id="PF17963">
    <property type="entry name" value="Big_9"/>
    <property type="match status" value="1"/>
</dbReference>
<protein>
    <recommendedName>
        <fullName evidence="2">Cadherin domain-containing protein</fullName>
    </recommendedName>
</protein>
<proteinExistence type="predicted"/>
<feature type="non-terminal residue" evidence="1">
    <location>
        <position position="274"/>
    </location>
</feature>
<name>A0A382WVI9_9ZZZZ</name>
<evidence type="ECO:0008006" key="2">
    <source>
        <dbReference type="Google" id="ProtNLM"/>
    </source>
</evidence>
<gene>
    <name evidence="1" type="ORF">METZ01_LOCUS415483</name>
</gene>
<reference evidence="1" key="1">
    <citation type="submission" date="2018-05" db="EMBL/GenBank/DDBJ databases">
        <authorList>
            <person name="Lanie J.A."/>
            <person name="Ng W.-L."/>
            <person name="Kazmierczak K.M."/>
            <person name="Andrzejewski T.M."/>
            <person name="Davidsen T.M."/>
            <person name="Wayne K.J."/>
            <person name="Tettelin H."/>
            <person name="Glass J.I."/>
            <person name="Rusch D."/>
            <person name="Podicherti R."/>
            <person name="Tsui H.-C.T."/>
            <person name="Winkler M.E."/>
        </authorList>
    </citation>
    <scope>NUCLEOTIDE SEQUENCE</scope>
</reference>
<feature type="non-terminal residue" evidence="1">
    <location>
        <position position="1"/>
    </location>
</feature>